<dbReference type="KEGG" id="bun:Bun01g_16070"/>
<dbReference type="Pfam" id="PF14055">
    <property type="entry name" value="NVEALA"/>
    <property type="match status" value="1"/>
</dbReference>
<protein>
    <recommendedName>
        <fullName evidence="3">NVEALA protein</fullName>
    </recommendedName>
</protein>
<evidence type="ECO:0008006" key="3">
    <source>
        <dbReference type="Google" id="ProtNLM"/>
    </source>
</evidence>
<sequence length="92" mass="9954">MIKKNNLILIKLKNSMKKMIKIAFVAAFVAIAGYGVYTNQKSETLSDLTLANVEALAGGESGGYYCCSPYSYECYRIVGGGIVHGLRLPLPC</sequence>
<dbReference type="AlphaFoldDB" id="A0A4Y1VGK0"/>
<dbReference type="EMBL" id="AP019724">
    <property type="protein sequence ID" value="BBK87237.1"/>
    <property type="molecule type" value="Genomic_DNA"/>
</dbReference>
<accession>A0A4Y1VGK0</accession>
<gene>
    <name evidence="1" type="ORF">Bun01g_16070</name>
</gene>
<evidence type="ECO:0000313" key="2">
    <source>
        <dbReference type="Proteomes" id="UP000320533"/>
    </source>
</evidence>
<name>A0A4Y1VGK0_BACUN</name>
<dbReference type="Proteomes" id="UP000320533">
    <property type="component" value="Chromosome"/>
</dbReference>
<evidence type="ECO:0000313" key="1">
    <source>
        <dbReference type="EMBL" id="BBK87237.1"/>
    </source>
</evidence>
<dbReference type="InterPro" id="IPR025905">
    <property type="entry name" value="NVEALA"/>
</dbReference>
<reference evidence="1 2" key="1">
    <citation type="submission" date="2019-06" db="EMBL/GenBank/DDBJ databases">
        <title>Complete genome sequence of Bacteroides uniformis NBRC 113350.</title>
        <authorList>
            <person name="Miura T."/>
            <person name="Furukawa M."/>
            <person name="Shimamura M."/>
            <person name="Ohyama Y."/>
            <person name="Yamazoe A."/>
            <person name="Kawasaki H."/>
        </authorList>
    </citation>
    <scope>NUCLEOTIDE SEQUENCE [LARGE SCALE GENOMIC DNA]</scope>
    <source>
        <strain evidence="1 2">NBRC 113350</strain>
    </source>
</reference>
<organism evidence="1 2">
    <name type="scientific">Bacteroides uniformis</name>
    <dbReference type="NCBI Taxonomy" id="820"/>
    <lineage>
        <taxon>Bacteria</taxon>
        <taxon>Pseudomonadati</taxon>
        <taxon>Bacteroidota</taxon>
        <taxon>Bacteroidia</taxon>
        <taxon>Bacteroidales</taxon>
        <taxon>Bacteroidaceae</taxon>
        <taxon>Bacteroides</taxon>
    </lineage>
</organism>
<proteinExistence type="predicted"/>